<dbReference type="PROSITE" id="PS50287">
    <property type="entry name" value="SRCR_2"/>
    <property type="match status" value="1"/>
</dbReference>
<keyword evidence="9 24" id="KW-1133">Transmembrane helix</keyword>
<dbReference type="PROSITE" id="PS01180">
    <property type="entry name" value="CUB"/>
    <property type="match status" value="2"/>
</dbReference>
<dbReference type="SMART" id="SM00042">
    <property type="entry name" value="CUB"/>
    <property type="match status" value="2"/>
</dbReference>
<dbReference type="Pfam" id="PF15494">
    <property type="entry name" value="SRCR_2"/>
    <property type="match status" value="1"/>
</dbReference>
<dbReference type="PANTHER" id="PTHR24252:SF16">
    <property type="entry name" value="TRANSMEMBRANE SERINE PROTEASE 15"/>
    <property type="match status" value="1"/>
</dbReference>
<dbReference type="InterPro" id="IPR023415">
    <property type="entry name" value="LDLR_class-A_CS"/>
</dbReference>
<dbReference type="SMART" id="SM00137">
    <property type="entry name" value="MAM"/>
    <property type="match status" value="1"/>
</dbReference>
<dbReference type="InterPro" id="IPR036772">
    <property type="entry name" value="SRCR-like_dom_sf"/>
</dbReference>
<dbReference type="FunFam" id="2.40.10.10:FF:000003">
    <property type="entry name" value="Transmembrane serine protease 3"/>
    <property type="match status" value="1"/>
</dbReference>
<evidence type="ECO:0000256" key="7">
    <source>
        <dbReference type="ARBA" id="ARBA00022825"/>
    </source>
</evidence>
<dbReference type="InterPro" id="IPR001314">
    <property type="entry name" value="Peptidase_S1A"/>
</dbReference>
<dbReference type="InterPro" id="IPR001254">
    <property type="entry name" value="Trypsin_dom"/>
</dbReference>
<evidence type="ECO:0000256" key="24">
    <source>
        <dbReference type="SAM" id="Phobius"/>
    </source>
</evidence>
<dbReference type="Gene3D" id="2.60.120.290">
    <property type="entry name" value="Spermadhesin, CUB domain"/>
    <property type="match status" value="2"/>
</dbReference>
<dbReference type="PROSITE" id="PS00420">
    <property type="entry name" value="SRCR_1"/>
    <property type="match status" value="1"/>
</dbReference>
<evidence type="ECO:0000256" key="16">
    <source>
        <dbReference type="ARBA" id="ARBA00066389"/>
    </source>
</evidence>
<keyword evidence="8" id="KW-0735">Signal-anchor</keyword>
<evidence type="ECO:0000256" key="3">
    <source>
        <dbReference type="ARBA" id="ARBA00022670"/>
    </source>
</evidence>
<dbReference type="EC" id="3.4.21.9" evidence="16"/>
<keyword evidence="4 24" id="KW-0812">Transmembrane</keyword>
<dbReference type="FunFam" id="2.60.120.290:FF:000038">
    <property type="entry name" value="enteropeptidase isoform X2"/>
    <property type="match status" value="1"/>
</dbReference>
<evidence type="ECO:0000256" key="22">
    <source>
        <dbReference type="PROSITE-ProRule" id="PRU00196"/>
    </source>
</evidence>
<keyword evidence="3 23" id="KW-0645">Protease</keyword>
<dbReference type="Pfam" id="PF00089">
    <property type="entry name" value="Trypsin"/>
    <property type="match status" value="1"/>
</dbReference>
<evidence type="ECO:0000256" key="4">
    <source>
        <dbReference type="ARBA" id="ARBA00022692"/>
    </source>
</evidence>
<dbReference type="PROSITE" id="PS00134">
    <property type="entry name" value="TRYPSIN_HIS"/>
    <property type="match status" value="1"/>
</dbReference>
<evidence type="ECO:0000256" key="1">
    <source>
        <dbReference type="ARBA" id="ARBA00004606"/>
    </source>
</evidence>
<protein>
    <recommendedName>
        <fullName evidence="17">Enteropeptidase</fullName>
        <ecNumber evidence="16">3.4.21.9</ecNumber>
    </recommendedName>
    <alternativeName>
        <fullName evidence="20">Enterokinase</fullName>
    </alternativeName>
    <alternativeName>
        <fullName evidence="19">Serine protease 7</fullName>
    </alternativeName>
    <alternativeName>
        <fullName evidence="18">Transmembrane protease serine 15</fullName>
    </alternativeName>
</protein>
<feature type="domain" description="CUB" evidence="25">
    <location>
        <begin position="183"/>
        <end position="288"/>
    </location>
</feature>
<proteinExistence type="inferred from homology"/>
<evidence type="ECO:0000256" key="23">
    <source>
        <dbReference type="RuleBase" id="RU363034"/>
    </source>
</evidence>
<dbReference type="PROSITE" id="PS50240">
    <property type="entry name" value="TRYPSIN_DOM"/>
    <property type="match status" value="1"/>
</dbReference>
<evidence type="ECO:0000256" key="10">
    <source>
        <dbReference type="ARBA" id="ARBA00023136"/>
    </source>
</evidence>
<comment type="function">
    <text evidence="15">Responsible for initiating activation of pancreatic proteolytic proenzymes (trypsin, chymotrypsin and carboxypeptidase A). It catalyzes the conversion of trypsinogen to trypsin which in turn activates other proenzymes including chymotrypsinogen, procarboxypeptidases, and proelastases.</text>
</comment>
<dbReference type="SMART" id="SM00020">
    <property type="entry name" value="Tryp_SPc"/>
    <property type="match status" value="1"/>
</dbReference>
<comment type="similarity">
    <text evidence="2">Belongs to the DMBT1 family.</text>
</comment>
<dbReference type="InterPro" id="IPR009003">
    <property type="entry name" value="Peptidase_S1_PA"/>
</dbReference>
<dbReference type="SUPFAM" id="SSF50494">
    <property type="entry name" value="Trypsin-like serine proteases"/>
    <property type="match status" value="1"/>
</dbReference>
<dbReference type="Pfam" id="PF00057">
    <property type="entry name" value="Ldl_recept_a"/>
    <property type="match status" value="2"/>
</dbReference>
<dbReference type="FunFam" id="2.60.120.200:FF:000128">
    <property type="entry name" value="enteropeptidase isoform X2"/>
    <property type="match status" value="1"/>
</dbReference>
<dbReference type="SMART" id="SM00202">
    <property type="entry name" value="SR"/>
    <property type="match status" value="1"/>
</dbReference>
<dbReference type="PROSITE" id="PS50060">
    <property type="entry name" value="MAM_2"/>
    <property type="match status" value="1"/>
</dbReference>
<dbReference type="PANTHER" id="PTHR24252">
    <property type="entry name" value="ACROSIN-RELATED"/>
    <property type="match status" value="1"/>
</dbReference>
<dbReference type="GO" id="GO:0006508">
    <property type="term" value="P:proteolysis"/>
    <property type="evidence" value="ECO:0007669"/>
    <property type="project" value="UniProtKB-KW"/>
</dbReference>
<dbReference type="Ensembl" id="ENSPCLT00000033319.1">
    <property type="protein sequence ID" value="ENSPCLP00000023985.1"/>
    <property type="gene ID" value="ENSPCLG00000021149.1"/>
</dbReference>
<evidence type="ECO:0000256" key="13">
    <source>
        <dbReference type="ARBA" id="ARBA00023180"/>
    </source>
</evidence>
<keyword evidence="30" id="KW-1185">Reference proteome</keyword>
<dbReference type="Gene3D" id="4.10.400.10">
    <property type="entry name" value="Low-density Lipoprotein Receptor"/>
    <property type="match status" value="2"/>
</dbReference>
<dbReference type="SUPFAM" id="SSF56487">
    <property type="entry name" value="SRCR-like"/>
    <property type="match status" value="1"/>
</dbReference>
<dbReference type="AlphaFoldDB" id="A0A669QWG5"/>
<dbReference type="PROSITE" id="PS50068">
    <property type="entry name" value="LDLRA_2"/>
    <property type="match status" value="2"/>
</dbReference>
<dbReference type="CDD" id="cd06263">
    <property type="entry name" value="MAM"/>
    <property type="match status" value="1"/>
</dbReference>
<evidence type="ECO:0000256" key="6">
    <source>
        <dbReference type="ARBA" id="ARBA00022801"/>
    </source>
</evidence>
<dbReference type="Proteomes" id="UP000472261">
    <property type="component" value="Unplaced"/>
</dbReference>
<evidence type="ECO:0000259" key="26">
    <source>
        <dbReference type="PROSITE" id="PS50060"/>
    </source>
</evidence>
<name>A0A669QWG5_PHACC</name>
<evidence type="ECO:0000313" key="29">
    <source>
        <dbReference type="Ensembl" id="ENSPCLP00000023985.1"/>
    </source>
</evidence>
<keyword evidence="6 23" id="KW-0378">Hydrolase</keyword>
<feature type="domain" description="MAM" evidence="26">
    <location>
        <begin position="299"/>
        <end position="456"/>
    </location>
</feature>
<keyword evidence="11" id="KW-0865">Zymogen</keyword>
<evidence type="ECO:0000256" key="18">
    <source>
        <dbReference type="ARBA" id="ARBA00077432"/>
    </source>
</evidence>
<reference evidence="29" key="1">
    <citation type="submission" date="2025-08" db="UniProtKB">
        <authorList>
            <consortium name="Ensembl"/>
        </authorList>
    </citation>
    <scope>IDENTIFICATION</scope>
</reference>
<evidence type="ECO:0000256" key="11">
    <source>
        <dbReference type="ARBA" id="ARBA00023145"/>
    </source>
</evidence>
<evidence type="ECO:0000256" key="17">
    <source>
        <dbReference type="ARBA" id="ARBA00071195"/>
    </source>
</evidence>
<organism evidence="29 30">
    <name type="scientific">Phasianus colchicus</name>
    <name type="common">Common pheasant</name>
    <dbReference type="NCBI Taxonomy" id="9054"/>
    <lineage>
        <taxon>Eukaryota</taxon>
        <taxon>Metazoa</taxon>
        <taxon>Chordata</taxon>
        <taxon>Craniata</taxon>
        <taxon>Vertebrata</taxon>
        <taxon>Euteleostomi</taxon>
        <taxon>Archelosauria</taxon>
        <taxon>Archosauria</taxon>
        <taxon>Dinosauria</taxon>
        <taxon>Saurischia</taxon>
        <taxon>Theropoda</taxon>
        <taxon>Coelurosauria</taxon>
        <taxon>Aves</taxon>
        <taxon>Neognathae</taxon>
        <taxon>Galloanserae</taxon>
        <taxon>Galliformes</taxon>
        <taxon>Phasianidae</taxon>
        <taxon>Phasianinae</taxon>
        <taxon>Phasianus</taxon>
    </lineage>
</organism>
<comment type="caution">
    <text evidence="22">Lacks conserved residue(s) required for the propagation of feature annotation.</text>
</comment>
<dbReference type="PROSITE" id="PS00135">
    <property type="entry name" value="TRYPSIN_SER"/>
    <property type="match status" value="1"/>
</dbReference>
<evidence type="ECO:0000256" key="5">
    <source>
        <dbReference type="ARBA" id="ARBA00022737"/>
    </source>
</evidence>
<dbReference type="SUPFAM" id="SSF49899">
    <property type="entry name" value="Concanavalin A-like lectins/glucanases"/>
    <property type="match status" value="1"/>
</dbReference>
<dbReference type="InterPro" id="IPR001190">
    <property type="entry name" value="SRCR"/>
</dbReference>
<sequence length="940" mass="104730">MGTFKIISGTSFLPALQDKSSGDFKVLAFDFTIETPIIIKCCQNISSSNNRFTPLSCLTDHFLFYIASVVVIFGLYLSQRVTAEKIKNELLSGINANATDLSQTLKIDVNSIEITVSQFSIVVKLHCCFIVIAVLLSISVECLPPAEVCDDGVTCIGKDLFCDGILDCPDGSDESEKRCAAICDGKFMLTDSSGSFHSMNYPKPYNANIVCQWIILVPQGLSIKVNFTSFDTEQFMDNLNIFEGIGQNKILRGSKPETVHIFSHEVTARFTSDYSENYNGFNATYTTFNASELKNFEKVSCTFEDGFCYWIQDLDDDLDWERLQGSTFPFMSGPDFDHTFGNASGFYISTPTGLGVEEGRVRLQSLPLISSDPSCLSFWYYMYSPNIYRLCVSISEYGLEKIIFQKEGNYGKNWIYGQVTLNETSDFKVIFDAFTRIAPSEIALDDISLTEGKCNESNYVEPTAFPIATTTASVPTDCGGPVELWEPNSTFSSENFPNNYPNQASCVWYLNAEKGKNIQLHFQIFDLENIYDVVEVRDGRGQDSLLLAVYTGSDPLPDVFSTTNQMTVTLFTDKISTRKGFLANFTTGYHLGACAAEEYQCRSGECIPLDNLCDKLPQCEDGSDEEKCMRLLNGSANTEGLVQVRIGKVWHLACADDWNEKISDSICQQLGLGNSNMSSTVFFTGDGPFANITEENKGTRIVGGSDARREAWPWIVSLHFNSRPVCGASLVNEEWLVTAAHCVYGRQLQPSTWKAVLGLYDQSNMTDTSTVVQNIDQIVINPHYNKLTKDSDIALMHLQYKVQYTDYIQPICLPQKNQQFLPGINCSIAGWGAIRYEGPTSNILQEAEVPLILNEKCQEWLPEYTITENMICAGYDMGGVDSCQGDSGGPLMSEDGNQWVLVGVTSFGYECALAQRPGVYVRVAMFVDWIQKIIYYLDFP</sequence>
<dbReference type="InterPro" id="IPR002172">
    <property type="entry name" value="LDrepeatLR_classA_rpt"/>
</dbReference>
<dbReference type="PROSITE" id="PS00740">
    <property type="entry name" value="MAM_1"/>
    <property type="match status" value="1"/>
</dbReference>
<dbReference type="Gene3D" id="3.10.250.10">
    <property type="entry name" value="SRCR-like domain"/>
    <property type="match status" value="1"/>
</dbReference>
<feature type="disulfide bond" evidence="21">
    <location>
        <begin position="613"/>
        <end position="628"/>
    </location>
</feature>
<dbReference type="InterPro" id="IPR036055">
    <property type="entry name" value="LDL_receptor-like_sf"/>
</dbReference>
<keyword evidence="5" id="KW-0677">Repeat</keyword>
<evidence type="ECO:0000256" key="21">
    <source>
        <dbReference type="PROSITE-ProRule" id="PRU00124"/>
    </source>
</evidence>
<evidence type="ECO:0000256" key="8">
    <source>
        <dbReference type="ARBA" id="ARBA00022968"/>
    </source>
</evidence>
<evidence type="ECO:0000256" key="15">
    <source>
        <dbReference type="ARBA" id="ARBA00059176"/>
    </source>
</evidence>
<dbReference type="PROSITE" id="PS01209">
    <property type="entry name" value="LDLRA_1"/>
    <property type="match status" value="2"/>
</dbReference>
<dbReference type="Pfam" id="PF00431">
    <property type="entry name" value="CUB"/>
    <property type="match status" value="2"/>
</dbReference>
<dbReference type="CDD" id="cd00112">
    <property type="entry name" value="LDLa"/>
    <property type="match status" value="2"/>
</dbReference>
<feature type="domain" description="Peptidase S1" evidence="27">
    <location>
        <begin position="701"/>
        <end position="935"/>
    </location>
</feature>
<dbReference type="InterPro" id="IPR013320">
    <property type="entry name" value="ConA-like_dom_sf"/>
</dbReference>
<dbReference type="CDD" id="cd00190">
    <property type="entry name" value="Tryp_SPc"/>
    <property type="match status" value="1"/>
</dbReference>
<feature type="disulfide bond" evidence="21">
    <location>
        <begin position="594"/>
        <end position="606"/>
    </location>
</feature>
<evidence type="ECO:0000256" key="20">
    <source>
        <dbReference type="ARBA" id="ARBA00083664"/>
    </source>
</evidence>
<dbReference type="InterPro" id="IPR043504">
    <property type="entry name" value="Peptidase_S1_PA_chymotrypsin"/>
</dbReference>
<dbReference type="FunFam" id="2.60.120.290:FF:000043">
    <property type="entry name" value="Enteropeptidase"/>
    <property type="match status" value="1"/>
</dbReference>
<dbReference type="Pfam" id="PF00629">
    <property type="entry name" value="MAM"/>
    <property type="match status" value="1"/>
</dbReference>
<dbReference type="SUPFAM" id="SSF49854">
    <property type="entry name" value="Spermadhesin, CUB domain"/>
    <property type="match status" value="2"/>
</dbReference>
<keyword evidence="7 23" id="KW-0720">Serine protease</keyword>
<dbReference type="InterPro" id="IPR000859">
    <property type="entry name" value="CUB_dom"/>
</dbReference>
<evidence type="ECO:0000256" key="12">
    <source>
        <dbReference type="ARBA" id="ARBA00023157"/>
    </source>
</evidence>
<evidence type="ECO:0000256" key="9">
    <source>
        <dbReference type="ARBA" id="ARBA00022989"/>
    </source>
</evidence>
<dbReference type="SMART" id="SM00192">
    <property type="entry name" value="LDLa"/>
    <property type="match status" value="2"/>
</dbReference>
<comment type="catalytic activity">
    <reaction evidence="14">
        <text>Activation of trypsinogen by selective cleavage of 6-Lys-|-Ile-7 bond.</text>
        <dbReference type="EC" id="3.4.21.9"/>
    </reaction>
</comment>
<dbReference type="InterPro" id="IPR035914">
    <property type="entry name" value="Sperma_CUB_dom_sf"/>
</dbReference>
<dbReference type="InterPro" id="IPR018114">
    <property type="entry name" value="TRYPSIN_HIS"/>
</dbReference>
<feature type="disulfide bond" evidence="21">
    <location>
        <begin position="601"/>
        <end position="619"/>
    </location>
</feature>
<dbReference type="Gene3D" id="2.40.10.10">
    <property type="entry name" value="Trypsin-like serine proteases"/>
    <property type="match status" value="2"/>
</dbReference>
<comment type="subcellular location">
    <subcellularLocation>
        <location evidence="1">Membrane</location>
        <topology evidence="1">Single-pass type II membrane protein</topology>
    </subcellularLocation>
</comment>
<feature type="domain" description="CUB" evidence="25">
    <location>
        <begin position="478"/>
        <end position="588"/>
    </location>
</feature>
<evidence type="ECO:0000313" key="30">
    <source>
        <dbReference type="Proteomes" id="UP000472261"/>
    </source>
</evidence>
<keyword evidence="12 21" id="KW-1015">Disulfide bond</keyword>
<dbReference type="CDD" id="cd00041">
    <property type="entry name" value="CUB"/>
    <property type="match status" value="2"/>
</dbReference>
<dbReference type="InterPro" id="IPR000998">
    <property type="entry name" value="MAM_dom"/>
</dbReference>
<dbReference type="PRINTS" id="PR00722">
    <property type="entry name" value="CHYMOTRYPSIN"/>
</dbReference>
<accession>A0A669QWG5</accession>
<reference evidence="29" key="2">
    <citation type="submission" date="2025-09" db="UniProtKB">
        <authorList>
            <consortium name="Ensembl"/>
        </authorList>
    </citation>
    <scope>IDENTIFICATION</scope>
</reference>
<evidence type="ECO:0000256" key="14">
    <source>
        <dbReference type="ARBA" id="ARBA00050263"/>
    </source>
</evidence>
<evidence type="ECO:0000256" key="2">
    <source>
        <dbReference type="ARBA" id="ARBA00009931"/>
    </source>
</evidence>
<evidence type="ECO:0000256" key="19">
    <source>
        <dbReference type="ARBA" id="ARBA00083085"/>
    </source>
</evidence>
<feature type="transmembrane region" description="Helical" evidence="24">
    <location>
        <begin position="62"/>
        <end position="78"/>
    </location>
</feature>
<evidence type="ECO:0000259" key="28">
    <source>
        <dbReference type="PROSITE" id="PS50287"/>
    </source>
</evidence>
<dbReference type="Gene3D" id="2.60.120.200">
    <property type="match status" value="1"/>
</dbReference>
<feature type="domain" description="SRCR" evidence="28">
    <location>
        <begin position="629"/>
        <end position="675"/>
    </location>
</feature>
<keyword evidence="10 24" id="KW-0472">Membrane</keyword>
<dbReference type="SUPFAM" id="SSF57424">
    <property type="entry name" value="LDL receptor-like module"/>
    <property type="match status" value="2"/>
</dbReference>
<dbReference type="GO" id="GO:0004252">
    <property type="term" value="F:serine-type endopeptidase activity"/>
    <property type="evidence" value="ECO:0007669"/>
    <property type="project" value="UniProtKB-EC"/>
</dbReference>
<dbReference type="GO" id="GO:0016020">
    <property type="term" value="C:membrane"/>
    <property type="evidence" value="ECO:0007669"/>
    <property type="project" value="UniProtKB-SubCell"/>
</dbReference>
<evidence type="ECO:0000259" key="27">
    <source>
        <dbReference type="PROSITE" id="PS50240"/>
    </source>
</evidence>
<evidence type="ECO:0000259" key="25">
    <source>
        <dbReference type="PROSITE" id="PS01180"/>
    </source>
</evidence>
<keyword evidence="13" id="KW-0325">Glycoprotein</keyword>
<dbReference type="InterPro" id="IPR033116">
    <property type="entry name" value="TRYPSIN_SER"/>
</dbReference>